<dbReference type="SUPFAM" id="SSF46689">
    <property type="entry name" value="Homeodomain-like"/>
    <property type="match status" value="2"/>
</dbReference>
<keyword evidence="1" id="KW-0805">Transcription regulation</keyword>
<dbReference type="SMART" id="SM00342">
    <property type="entry name" value="HTH_ARAC"/>
    <property type="match status" value="1"/>
</dbReference>
<feature type="domain" description="HTH araC/xylS-type" evidence="4">
    <location>
        <begin position="204"/>
        <end position="302"/>
    </location>
</feature>
<dbReference type="InterPro" id="IPR009057">
    <property type="entry name" value="Homeodomain-like_sf"/>
</dbReference>
<dbReference type="PANTHER" id="PTHR46796">
    <property type="entry name" value="HTH-TYPE TRANSCRIPTIONAL ACTIVATOR RHAS-RELATED"/>
    <property type="match status" value="1"/>
</dbReference>
<keyword evidence="3" id="KW-0804">Transcription</keyword>
<dbReference type="InterPro" id="IPR032783">
    <property type="entry name" value="AraC_lig"/>
</dbReference>
<keyword evidence="6" id="KW-1185">Reference proteome</keyword>
<evidence type="ECO:0000256" key="3">
    <source>
        <dbReference type="ARBA" id="ARBA00023163"/>
    </source>
</evidence>
<evidence type="ECO:0000256" key="1">
    <source>
        <dbReference type="ARBA" id="ARBA00023015"/>
    </source>
</evidence>
<dbReference type="PROSITE" id="PS01124">
    <property type="entry name" value="HTH_ARAC_FAMILY_2"/>
    <property type="match status" value="1"/>
</dbReference>
<dbReference type="EMBL" id="CP038266">
    <property type="protein sequence ID" value="QBR88379.1"/>
    <property type="molecule type" value="Genomic_DNA"/>
</dbReference>
<name>A0ABX5SQF6_9MICO</name>
<evidence type="ECO:0000259" key="4">
    <source>
        <dbReference type="PROSITE" id="PS01124"/>
    </source>
</evidence>
<evidence type="ECO:0000313" key="5">
    <source>
        <dbReference type="EMBL" id="QBR88379.1"/>
    </source>
</evidence>
<proteinExistence type="predicted"/>
<dbReference type="InterPro" id="IPR018062">
    <property type="entry name" value="HTH_AraC-typ_CS"/>
</dbReference>
<dbReference type="Pfam" id="PF12852">
    <property type="entry name" value="Cupin_6"/>
    <property type="match status" value="1"/>
</dbReference>
<dbReference type="RefSeq" id="WP_135065143.1">
    <property type="nucleotide sequence ID" value="NZ_CP038266.1"/>
</dbReference>
<gene>
    <name evidence="5" type="ORF">E4K62_06560</name>
</gene>
<dbReference type="Proteomes" id="UP000295748">
    <property type="component" value="Chromosome"/>
</dbReference>
<dbReference type="PROSITE" id="PS00041">
    <property type="entry name" value="HTH_ARAC_FAMILY_1"/>
    <property type="match status" value="1"/>
</dbReference>
<dbReference type="Gene3D" id="1.10.10.60">
    <property type="entry name" value="Homeodomain-like"/>
    <property type="match status" value="1"/>
</dbReference>
<accession>A0ABX5SQF6</accession>
<dbReference type="InterPro" id="IPR018060">
    <property type="entry name" value="HTH_AraC"/>
</dbReference>
<dbReference type="Pfam" id="PF12833">
    <property type="entry name" value="HTH_18"/>
    <property type="match status" value="1"/>
</dbReference>
<dbReference type="InterPro" id="IPR050204">
    <property type="entry name" value="AraC_XylS_family_regulators"/>
</dbReference>
<dbReference type="PANTHER" id="PTHR46796:SF13">
    <property type="entry name" value="HTH-TYPE TRANSCRIPTIONAL ACTIVATOR RHAS"/>
    <property type="match status" value="1"/>
</dbReference>
<protein>
    <submittedName>
        <fullName evidence="5">AraC family transcriptional regulator</fullName>
    </submittedName>
</protein>
<organism evidence="5 6">
    <name type="scientific">Microbacterium wangchenii</name>
    <dbReference type="NCBI Taxonomy" id="2541726"/>
    <lineage>
        <taxon>Bacteria</taxon>
        <taxon>Bacillati</taxon>
        <taxon>Actinomycetota</taxon>
        <taxon>Actinomycetes</taxon>
        <taxon>Micrococcales</taxon>
        <taxon>Microbacteriaceae</taxon>
        <taxon>Microbacterium</taxon>
    </lineage>
</organism>
<evidence type="ECO:0000256" key="2">
    <source>
        <dbReference type="ARBA" id="ARBA00023125"/>
    </source>
</evidence>
<evidence type="ECO:0000313" key="6">
    <source>
        <dbReference type="Proteomes" id="UP000295748"/>
    </source>
</evidence>
<keyword evidence="2" id="KW-0238">DNA-binding</keyword>
<sequence>MDALSGLIDTQGVRGVLGARIAAGEDWGWWSAETPGAAFHAVTAGTVWIAPEGGDPVQLLPGELLLLPSGGAHALASDPDTLARTSPQRSDDPLVAGDGTVRMGRGSARTHILCAHYAHDPVTSAPLLAALPPVLLLRGQGEDEGLAETVRLVGRELAAPRPGSPVVLARLIDVLLVQALRAWLAREDDSAASPLHAVRDPAVSAAMALIDAAPGDAWTVTRLARESAVSRATLARRFPAILGETPAAYLTRRRLDLAARRLRDTDDTLEVIAQHVGYTSVYAFSRAFRRQQGVPPGRFRVAARAGTIAS</sequence>
<reference evidence="5 6" key="1">
    <citation type="submission" date="2019-03" db="EMBL/GenBank/DDBJ databases">
        <authorList>
            <person name="Dong K."/>
        </authorList>
    </citation>
    <scope>NUCLEOTIDE SEQUENCE [LARGE SCALE GENOMIC DNA]</scope>
    <source>
        <strain evidence="6">dk512</strain>
    </source>
</reference>